<dbReference type="Pfam" id="PF13441">
    <property type="entry name" value="Gly-zipper_YMGG"/>
    <property type="match status" value="1"/>
</dbReference>
<gene>
    <name evidence="6" type="primary">ompA</name>
    <name evidence="6" type="ordered locus">BURPS1710b_1212</name>
</gene>
<dbReference type="PROSITE" id="PS51123">
    <property type="entry name" value="OMPA_2"/>
    <property type="match status" value="1"/>
</dbReference>
<dbReference type="CDD" id="cd07185">
    <property type="entry name" value="OmpA_C-like"/>
    <property type="match status" value="1"/>
</dbReference>
<dbReference type="EnsemblBacteria" id="ABA48713">
    <property type="protein sequence ID" value="ABA48713"/>
    <property type="gene ID" value="BURPS1710b_1212"/>
</dbReference>
<name>Q3JUY0_BURP1</name>
<dbReference type="HOGENOM" id="CLU_016890_6_4_4"/>
<evidence type="ECO:0000256" key="3">
    <source>
        <dbReference type="ARBA" id="ARBA00023237"/>
    </source>
</evidence>
<dbReference type="PRINTS" id="PR01021">
    <property type="entry name" value="OMPADOMAIN"/>
</dbReference>
<dbReference type="PANTHER" id="PTHR30329">
    <property type="entry name" value="STATOR ELEMENT OF FLAGELLAR MOTOR COMPLEX"/>
    <property type="match status" value="1"/>
</dbReference>
<organism evidence="6 7">
    <name type="scientific">Burkholderia pseudomallei (strain 1710b)</name>
    <dbReference type="NCBI Taxonomy" id="320372"/>
    <lineage>
        <taxon>Bacteria</taxon>
        <taxon>Pseudomonadati</taxon>
        <taxon>Pseudomonadota</taxon>
        <taxon>Betaproteobacteria</taxon>
        <taxon>Burkholderiales</taxon>
        <taxon>Burkholderiaceae</taxon>
        <taxon>Burkholderia</taxon>
        <taxon>pseudomallei group</taxon>
    </lineage>
</organism>
<accession>Q3JUY0</accession>
<dbReference type="InterPro" id="IPR006664">
    <property type="entry name" value="OMP_bac"/>
</dbReference>
<dbReference type="AlphaFoldDB" id="Q3JUY0"/>
<dbReference type="InterPro" id="IPR006665">
    <property type="entry name" value="OmpA-like"/>
</dbReference>
<dbReference type="Proteomes" id="UP000002700">
    <property type="component" value="Chromosome I"/>
</dbReference>
<proteinExistence type="predicted"/>
<evidence type="ECO:0000256" key="1">
    <source>
        <dbReference type="ARBA" id="ARBA00004442"/>
    </source>
</evidence>
<sequence>MKEFIARHCVKPTCGAIFAGGALRGHIDGHTAYIVEAGARSVRTAILANGACRNDDGPQDPAPDGSRRPRARTIVVGARVAPAERAVLFLFLSSHSREETKMNTKIATRLSVFALAGALLAGCATQQGTNTAVGTGTGAALGAGIGALAGGGKGAAIGAGVGALVGGVTGYNWQAIKNKLAPSAQQTGTQVTEQPDGSLKLNVPSSVTFATDQYAITPAFTPLLNDLATTLNQNPQITASVVGYTDSTGSAAHNQTLSQNRAQSVVNALAQRGVAANRLSAQGMGASNPIADNATEAGRAQNRRVEIYLRAPQAAQ</sequence>
<dbReference type="PANTHER" id="PTHR30329:SF21">
    <property type="entry name" value="LIPOPROTEIN YIAD-RELATED"/>
    <property type="match status" value="1"/>
</dbReference>
<dbReference type="GO" id="GO:0009279">
    <property type="term" value="C:cell outer membrane"/>
    <property type="evidence" value="ECO:0007669"/>
    <property type="project" value="UniProtKB-SubCell"/>
</dbReference>
<evidence type="ECO:0000259" key="5">
    <source>
        <dbReference type="PROSITE" id="PS51123"/>
    </source>
</evidence>
<dbReference type="EMBL" id="CP000124">
    <property type="protein sequence ID" value="ABA48713.1"/>
    <property type="molecule type" value="Genomic_DNA"/>
</dbReference>
<evidence type="ECO:0000313" key="6">
    <source>
        <dbReference type="EMBL" id="ABA48713.1"/>
    </source>
</evidence>
<evidence type="ECO:0000256" key="2">
    <source>
        <dbReference type="ARBA" id="ARBA00023136"/>
    </source>
</evidence>
<comment type="subcellular location">
    <subcellularLocation>
        <location evidence="1">Cell outer membrane</location>
    </subcellularLocation>
</comment>
<dbReference type="KEGG" id="bpm:BURPS1710b_1212"/>
<reference evidence="6 7" key="1">
    <citation type="submission" date="2005-09" db="EMBL/GenBank/DDBJ databases">
        <authorList>
            <person name="Woods D.E."/>
            <person name="Nierman W.C."/>
        </authorList>
    </citation>
    <scope>NUCLEOTIDE SEQUENCE [LARGE SCALE GENOMIC DNA]</scope>
    <source>
        <strain evidence="6 7">1710b</strain>
    </source>
</reference>
<evidence type="ECO:0000313" key="7">
    <source>
        <dbReference type="Proteomes" id="UP000002700"/>
    </source>
</evidence>
<dbReference type="InterPro" id="IPR050330">
    <property type="entry name" value="Bact_OuterMem_StrucFunc"/>
</dbReference>
<dbReference type="PRINTS" id="PR01023">
    <property type="entry name" value="NAFLGMOTY"/>
</dbReference>
<evidence type="ECO:0000256" key="4">
    <source>
        <dbReference type="PROSITE-ProRule" id="PRU00473"/>
    </source>
</evidence>
<dbReference type="SUPFAM" id="SSF103088">
    <property type="entry name" value="OmpA-like"/>
    <property type="match status" value="1"/>
</dbReference>
<dbReference type="Gene3D" id="3.30.1330.60">
    <property type="entry name" value="OmpA-like domain"/>
    <property type="match status" value="1"/>
</dbReference>
<keyword evidence="2 4" id="KW-0472">Membrane</keyword>
<dbReference type="InterPro" id="IPR036737">
    <property type="entry name" value="OmpA-like_sf"/>
</dbReference>
<keyword evidence="3" id="KW-0998">Cell outer membrane</keyword>
<protein>
    <submittedName>
        <fullName evidence="6">OmpA family protein</fullName>
    </submittedName>
</protein>
<dbReference type="InterPro" id="IPR027367">
    <property type="entry name" value="Gly-zipper_YMGG"/>
</dbReference>
<dbReference type="Pfam" id="PF00691">
    <property type="entry name" value="OmpA"/>
    <property type="match status" value="1"/>
</dbReference>
<feature type="domain" description="OmpA-like" evidence="5">
    <location>
        <begin position="196"/>
        <end position="313"/>
    </location>
</feature>